<evidence type="ECO:0000256" key="3">
    <source>
        <dbReference type="ARBA" id="ARBA00023163"/>
    </source>
</evidence>
<sequence>MADTPGKINQQKLAHFLSLCRIRRLSARNTIIYAGESSTTLFYIVRGSVSVLIQDDKGHEMVVTYLNKGEFFGEMGLFDLDNLQQDRSARVRTRTECELAEISYTQFHELTHEDPELLYALCRQMAERLRKTTRKACDLANLDVTGRIARTLLELTQQPDSLSHPDGMQIKVSRQEVARLVGCSREMVGRVLKNLEDQNLITVDGKTIVVYNSR</sequence>
<dbReference type="CDD" id="cd00038">
    <property type="entry name" value="CAP_ED"/>
    <property type="match status" value="1"/>
</dbReference>
<dbReference type="Gene3D" id="2.60.120.10">
    <property type="entry name" value="Jelly Rolls"/>
    <property type="match status" value="1"/>
</dbReference>
<dbReference type="STRING" id="1434072.SAMN05216210_0142"/>
<dbReference type="PROSITE" id="PS50042">
    <property type="entry name" value="CNMP_BINDING_3"/>
    <property type="match status" value="1"/>
</dbReference>
<dbReference type="SUPFAM" id="SSF51206">
    <property type="entry name" value="cAMP-binding domain-like"/>
    <property type="match status" value="1"/>
</dbReference>
<dbReference type="InterPro" id="IPR000595">
    <property type="entry name" value="cNMP-bd_dom"/>
</dbReference>
<dbReference type="InterPro" id="IPR014710">
    <property type="entry name" value="RmlC-like_jellyroll"/>
</dbReference>
<evidence type="ECO:0000259" key="4">
    <source>
        <dbReference type="PROSITE" id="PS50042"/>
    </source>
</evidence>
<evidence type="ECO:0000313" key="7">
    <source>
        <dbReference type="Proteomes" id="UP000243924"/>
    </source>
</evidence>
<dbReference type="FunFam" id="1.10.10.10:FF:000006">
    <property type="entry name" value="cAMP-activated global transcriptional regulator CRP"/>
    <property type="match status" value="1"/>
</dbReference>
<dbReference type="SMART" id="SM00419">
    <property type="entry name" value="HTH_CRP"/>
    <property type="match status" value="1"/>
</dbReference>
<dbReference type="Gene3D" id="1.10.10.10">
    <property type="entry name" value="Winged helix-like DNA-binding domain superfamily/Winged helix DNA-binding domain"/>
    <property type="match status" value="1"/>
</dbReference>
<dbReference type="SUPFAM" id="SSF46785">
    <property type="entry name" value="Winged helix' DNA-binding domain"/>
    <property type="match status" value="1"/>
</dbReference>
<reference evidence="7" key="1">
    <citation type="submission" date="2016-10" db="EMBL/GenBank/DDBJ databases">
        <authorList>
            <person name="Varghese N."/>
            <person name="Submissions S."/>
        </authorList>
    </citation>
    <scope>NUCLEOTIDE SEQUENCE [LARGE SCALE GENOMIC DNA]</scope>
    <source>
        <strain evidence="7">CECT 8338</strain>
    </source>
</reference>
<dbReference type="SMART" id="SM00100">
    <property type="entry name" value="cNMP"/>
    <property type="match status" value="1"/>
</dbReference>
<dbReference type="PROSITE" id="PS51063">
    <property type="entry name" value="HTH_CRP_2"/>
    <property type="match status" value="1"/>
</dbReference>
<dbReference type="GO" id="GO:0003677">
    <property type="term" value="F:DNA binding"/>
    <property type="evidence" value="ECO:0007669"/>
    <property type="project" value="UniProtKB-KW"/>
</dbReference>
<keyword evidence="2" id="KW-0238">DNA-binding</keyword>
<keyword evidence="1" id="KW-0805">Transcription regulation</keyword>
<name>A0A1H2DZE1_9GAMM</name>
<dbReference type="NCBIfam" id="NF008732">
    <property type="entry name" value="PRK11753.1"/>
    <property type="match status" value="1"/>
</dbReference>
<keyword evidence="3" id="KW-0804">Transcription</keyword>
<dbReference type="OrthoDB" id="61906at2"/>
<protein>
    <submittedName>
        <fullName evidence="6">CRP/FNR family transcriptional regulator, cyclic AMP receptor protein</fullName>
    </submittedName>
</protein>
<dbReference type="InterPro" id="IPR036390">
    <property type="entry name" value="WH_DNA-bd_sf"/>
</dbReference>
<feature type="domain" description="Cyclic nucleotide-binding" evidence="4">
    <location>
        <begin position="8"/>
        <end position="128"/>
    </location>
</feature>
<dbReference type="Pfam" id="PF00027">
    <property type="entry name" value="cNMP_binding"/>
    <property type="match status" value="1"/>
</dbReference>
<dbReference type="PRINTS" id="PR00034">
    <property type="entry name" value="HTHCRP"/>
</dbReference>
<dbReference type="InterPro" id="IPR018490">
    <property type="entry name" value="cNMP-bd_dom_sf"/>
</dbReference>
<dbReference type="Proteomes" id="UP000243924">
    <property type="component" value="Chromosome I"/>
</dbReference>
<dbReference type="CDD" id="cd00092">
    <property type="entry name" value="HTH_CRP"/>
    <property type="match status" value="1"/>
</dbReference>
<evidence type="ECO:0000313" key="6">
    <source>
        <dbReference type="EMBL" id="SDT88242.1"/>
    </source>
</evidence>
<gene>
    <name evidence="6" type="ORF">SAMN05216210_0142</name>
</gene>
<dbReference type="InterPro" id="IPR012318">
    <property type="entry name" value="HTH_CRP"/>
</dbReference>
<dbReference type="RefSeq" id="WP_092383174.1">
    <property type="nucleotide sequence ID" value="NZ_LT629787.1"/>
</dbReference>
<dbReference type="InterPro" id="IPR018488">
    <property type="entry name" value="cNMP-bd_CS"/>
</dbReference>
<feature type="domain" description="HTH crp-type" evidence="5">
    <location>
        <begin position="142"/>
        <end position="214"/>
    </location>
</feature>
<evidence type="ECO:0000256" key="1">
    <source>
        <dbReference type="ARBA" id="ARBA00023015"/>
    </source>
</evidence>
<organism evidence="6 7">
    <name type="scientific">Halopseudomonas salegens</name>
    <dbReference type="NCBI Taxonomy" id="1434072"/>
    <lineage>
        <taxon>Bacteria</taxon>
        <taxon>Pseudomonadati</taxon>
        <taxon>Pseudomonadota</taxon>
        <taxon>Gammaproteobacteria</taxon>
        <taxon>Pseudomonadales</taxon>
        <taxon>Pseudomonadaceae</taxon>
        <taxon>Halopseudomonas</taxon>
    </lineage>
</organism>
<evidence type="ECO:0000256" key="2">
    <source>
        <dbReference type="ARBA" id="ARBA00023125"/>
    </source>
</evidence>
<dbReference type="GO" id="GO:0005829">
    <property type="term" value="C:cytosol"/>
    <property type="evidence" value="ECO:0007669"/>
    <property type="project" value="TreeGrafter"/>
</dbReference>
<dbReference type="PANTHER" id="PTHR24567">
    <property type="entry name" value="CRP FAMILY TRANSCRIPTIONAL REGULATORY PROTEIN"/>
    <property type="match status" value="1"/>
</dbReference>
<dbReference type="PROSITE" id="PS00889">
    <property type="entry name" value="CNMP_BINDING_2"/>
    <property type="match status" value="1"/>
</dbReference>
<proteinExistence type="predicted"/>
<dbReference type="PANTHER" id="PTHR24567:SF68">
    <property type="entry name" value="DNA-BINDING TRANSCRIPTIONAL DUAL REGULATOR CRP"/>
    <property type="match status" value="1"/>
</dbReference>
<dbReference type="EMBL" id="LT629787">
    <property type="protein sequence ID" value="SDT88242.1"/>
    <property type="molecule type" value="Genomic_DNA"/>
</dbReference>
<dbReference type="InterPro" id="IPR050397">
    <property type="entry name" value="Env_Response_Regulators"/>
</dbReference>
<dbReference type="AlphaFoldDB" id="A0A1H2DZE1"/>
<dbReference type="GO" id="GO:0003700">
    <property type="term" value="F:DNA-binding transcription factor activity"/>
    <property type="evidence" value="ECO:0007669"/>
    <property type="project" value="TreeGrafter"/>
</dbReference>
<dbReference type="InterPro" id="IPR036388">
    <property type="entry name" value="WH-like_DNA-bd_sf"/>
</dbReference>
<evidence type="ECO:0000259" key="5">
    <source>
        <dbReference type="PROSITE" id="PS51063"/>
    </source>
</evidence>
<accession>A0A1H2DZE1</accession>
<keyword evidence="6" id="KW-0675">Receptor</keyword>
<dbReference type="Pfam" id="PF13545">
    <property type="entry name" value="HTH_Crp_2"/>
    <property type="match status" value="1"/>
</dbReference>
<keyword evidence="7" id="KW-1185">Reference proteome</keyword>